<accession>A0ABN4KUA6</accession>
<dbReference type="Proteomes" id="UP000067422">
    <property type="component" value="Chromosome 1"/>
</dbReference>
<protein>
    <recommendedName>
        <fullName evidence="3">Chalcone isomerase domain-containing protein</fullName>
    </recommendedName>
</protein>
<proteinExistence type="predicted"/>
<evidence type="ECO:0000313" key="1">
    <source>
        <dbReference type="EMBL" id="AMF96664.1"/>
    </source>
</evidence>
<sequence>MKPLIILLLIFTSNMCYAKLEQLHLSNKVVVDISIPEKLSHSDNMLILKYDDWYFSHEIINPKEFYTTIDLTDIQHEFLKSVFYPNLRTSLPNWLGELANEQAMLFGLSKTNVINRKFGDVEVLGGYDDASKQGNIFVFEKYQIHHLSIGGEGEYYIELLNAIKRK</sequence>
<keyword evidence="2" id="KW-1185">Reference proteome</keyword>
<organism evidence="1 2">
    <name type="scientific">Vibrio harveyi</name>
    <name type="common">Beneckea harveyi</name>
    <dbReference type="NCBI Taxonomy" id="669"/>
    <lineage>
        <taxon>Bacteria</taxon>
        <taxon>Pseudomonadati</taxon>
        <taxon>Pseudomonadota</taxon>
        <taxon>Gammaproteobacteria</taxon>
        <taxon>Vibrionales</taxon>
        <taxon>Vibrionaceae</taxon>
        <taxon>Vibrio</taxon>
    </lineage>
</organism>
<gene>
    <name evidence="1" type="ORF">AL538_02415</name>
</gene>
<reference evidence="1" key="1">
    <citation type="submission" date="2018-01" db="EMBL/GenBank/DDBJ databases">
        <title>FDA dAtabase for Regulatory Grade micrObial Sequences (FDA-ARGOS): Supporting development and validation of Infectious Disease Dx tests.</title>
        <authorList>
            <person name="Hoffmann M."/>
            <person name="Allard M."/>
            <person name="Evans P."/>
            <person name="Brown E."/>
            <person name="Tallon L."/>
            <person name="Sadzewicz L."/>
            <person name="Sengamalay N."/>
            <person name="Ott S."/>
            <person name="Godinez A."/>
            <person name="Nagaraj S."/>
            <person name="Vyas G."/>
            <person name="Aluvathingal J."/>
            <person name="Nadendla S."/>
            <person name="Geyer C."/>
            <person name="Sichtig H."/>
        </authorList>
    </citation>
    <scope>NUCLEOTIDE SEQUENCE</scope>
    <source>
        <strain evidence="1">FDAARGOS_107</strain>
    </source>
</reference>
<dbReference type="RefSeq" id="WP_061065137.1">
    <property type="nucleotide sequence ID" value="NZ_CP014038.2"/>
</dbReference>
<name>A0ABN4KUA6_VIBHA</name>
<evidence type="ECO:0000313" key="2">
    <source>
        <dbReference type="Proteomes" id="UP000067422"/>
    </source>
</evidence>
<evidence type="ECO:0008006" key="3">
    <source>
        <dbReference type="Google" id="ProtNLM"/>
    </source>
</evidence>
<dbReference type="EMBL" id="CP014038">
    <property type="protein sequence ID" value="AMF96664.1"/>
    <property type="molecule type" value="Genomic_DNA"/>
</dbReference>